<keyword evidence="7" id="KW-0808">Transferase</keyword>
<dbReference type="InterPro" id="IPR008656">
    <property type="entry name" value="Inositol_tetrakis-P_1-kinase"/>
</dbReference>
<evidence type="ECO:0000256" key="1">
    <source>
        <dbReference type="ARBA" id="ARBA00000399"/>
    </source>
</evidence>
<reference evidence="14 15" key="1">
    <citation type="submission" date="2020-08" db="EMBL/GenBank/DDBJ databases">
        <title>Plant Genome Project.</title>
        <authorList>
            <person name="Zhang R.-G."/>
        </authorList>
    </citation>
    <scope>NUCLEOTIDE SEQUENCE [LARGE SCALE GENOMIC DNA]</scope>
    <source>
        <tissue evidence="14">Rhizome</tissue>
    </source>
</reference>
<dbReference type="GO" id="GO:0032957">
    <property type="term" value="P:inositol trisphosphate metabolic process"/>
    <property type="evidence" value="ECO:0007669"/>
    <property type="project" value="InterPro"/>
</dbReference>
<protein>
    <recommendedName>
        <fullName evidence="6">inositol-1,3,4-trisphosphate 5/6-kinase</fullName>
        <ecNumber evidence="6">2.7.1.159</ecNumber>
    </recommendedName>
</protein>
<accession>A0A8J5HSV6</accession>
<keyword evidence="12" id="KW-0460">Magnesium</keyword>
<dbReference type="GO" id="GO:0052726">
    <property type="term" value="F:inositol-1,3,4-trisphosphate 5-kinase activity"/>
    <property type="evidence" value="ECO:0007669"/>
    <property type="project" value="InterPro"/>
</dbReference>
<dbReference type="Pfam" id="PF05770">
    <property type="entry name" value="Ins134_P3_kin"/>
    <property type="match status" value="1"/>
</dbReference>
<keyword evidence="9" id="KW-0547">Nucleotide-binding</keyword>
<dbReference type="EMBL" id="JACMSC010000004">
    <property type="protein sequence ID" value="KAG6524284.1"/>
    <property type="molecule type" value="Genomic_DNA"/>
</dbReference>
<evidence type="ECO:0000259" key="13">
    <source>
        <dbReference type="Pfam" id="PF05770"/>
    </source>
</evidence>
<comment type="cofactor">
    <cofactor evidence="3">
        <name>Mg(2+)</name>
        <dbReference type="ChEBI" id="CHEBI:18420"/>
    </cofactor>
</comment>
<dbReference type="GO" id="GO:0005524">
    <property type="term" value="F:ATP binding"/>
    <property type="evidence" value="ECO:0007669"/>
    <property type="project" value="UniProtKB-KW"/>
</dbReference>
<evidence type="ECO:0000256" key="8">
    <source>
        <dbReference type="ARBA" id="ARBA00022723"/>
    </source>
</evidence>
<dbReference type="Gene3D" id="3.30.470.20">
    <property type="entry name" value="ATP-grasp fold, B domain"/>
    <property type="match status" value="1"/>
</dbReference>
<dbReference type="InterPro" id="IPR040464">
    <property type="entry name" value="InsP(3)kin_ATP-grasp"/>
</dbReference>
<evidence type="ECO:0000256" key="12">
    <source>
        <dbReference type="ARBA" id="ARBA00022842"/>
    </source>
</evidence>
<feature type="domain" description="Inositol 1,3,4-trisphosphate 5/6-kinase ATP-grasp" evidence="13">
    <location>
        <begin position="14"/>
        <end position="165"/>
    </location>
</feature>
<dbReference type="GO" id="GO:0000287">
    <property type="term" value="F:magnesium ion binding"/>
    <property type="evidence" value="ECO:0007669"/>
    <property type="project" value="InterPro"/>
</dbReference>
<dbReference type="GO" id="GO:0052725">
    <property type="term" value="F:inositol-1,3,4-trisphosphate 6-kinase activity"/>
    <property type="evidence" value="ECO:0007669"/>
    <property type="project" value="InterPro"/>
</dbReference>
<dbReference type="EC" id="2.7.1.159" evidence="6"/>
<evidence type="ECO:0000256" key="9">
    <source>
        <dbReference type="ARBA" id="ARBA00022741"/>
    </source>
</evidence>
<comment type="similarity">
    <text evidence="4">Belongs to the ITPK1 family.</text>
</comment>
<proteinExistence type="inferred from homology"/>
<sequence length="249" mass="28241">MLHDFSADAFSRITDLRFPIINKPLLSDGRAKSHGMPPVYKRSDMLMFKPPLLLQEFVNPVGVIFKVYVAGNYVQCVRRESLPDVAPEQHHSVTFSRASNTSSHNPKEVEWAELPPSSFLKKIAMGLRKATGYGLFSFDMIRDAKARNHYLIIDINYFPGYSKTENAERGSETIIVPGDVKRGPYAGFPKAALMKFSMSCWTDLFPLAFAHEGEFRLRKSLEFGRPICGDEQVKWHPRTRDSHAVVFDA</sequence>
<dbReference type="GO" id="GO:0047325">
    <property type="term" value="F:inositol-3,4,5,6-tetrakisphosphate 1-kinase activity"/>
    <property type="evidence" value="ECO:0007669"/>
    <property type="project" value="InterPro"/>
</dbReference>
<dbReference type="Proteomes" id="UP000734854">
    <property type="component" value="Unassembled WGS sequence"/>
</dbReference>
<evidence type="ECO:0000256" key="11">
    <source>
        <dbReference type="ARBA" id="ARBA00022840"/>
    </source>
</evidence>
<evidence type="ECO:0000313" key="15">
    <source>
        <dbReference type="Proteomes" id="UP000734854"/>
    </source>
</evidence>
<dbReference type="GO" id="GO:0005737">
    <property type="term" value="C:cytoplasm"/>
    <property type="evidence" value="ECO:0007669"/>
    <property type="project" value="TreeGrafter"/>
</dbReference>
<comment type="subunit">
    <text evidence="5">Monomer.</text>
</comment>
<keyword evidence="11" id="KW-0067">ATP-binding</keyword>
<evidence type="ECO:0000256" key="3">
    <source>
        <dbReference type="ARBA" id="ARBA00001946"/>
    </source>
</evidence>
<evidence type="ECO:0000256" key="4">
    <source>
        <dbReference type="ARBA" id="ARBA00009601"/>
    </source>
</evidence>
<evidence type="ECO:0000313" key="14">
    <source>
        <dbReference type="EMBL" id="KAG6524284.1"/>
    </source>
</evidence>
<evidence type="ECO:0000256" key="10">
    <source>
        <dbReference type="ARBA" id="ARBA00022777"/>
    </source>
</evidence>
<organism evidence="14 15">
    <name type="scientific">Zingiber officinale</name>
    <name type="common">Ginger</name>
    <name type="synonym">Amomum zingiber</name>
    <dbReference type="NCBI Taxonomy" id="94328"/>
    <lineage>
        <taxon>Eukaryota</taxon>
        <taxon>Viridiplantae</taxon>
        <taxon>Streptophyta</taxon>
        <taxon>Embryophyta</taxon>
        <taxon>Tracheophyta</taxon>
        <taxon>Spermatophyta</taxon>
        <taxon>Magnoliopsida</taxon>
        <taxon>Liliopsida</taxon>
        <taxon>Zingiberales</taxon>
        <taxon>Zingiberaceae</taxon>
        <taxon>Zingiber</taxon>
    </lineage>
</organism>
<dbReference type="PANTHER" id="PTHR14217:SF24">
    <property type="entry name" value="INOSITOL-TETRAKISPHOSPHATE 1-KINASE 1"/>
    <property type="match status" value="1"/>
</dbReference>
<evidence type="ECO:0000256" key="6">
    <source>
        <dbReference type="ARBA" id="ARBA00012017"/>
    </source>
</evidence>
<dbReference type="PANTHER" id="PTHR14217">
    <property type="entry name" value="INOSITOL-TETRAKISPHOSPHATE 1-KINASE"/>
    <property type="match status" value="1"/>
</dbReference>
<evidence type="ECO:0000256" key="7">
    <source>
        <dbReference type="ARBA" id="ARBA00022679"/>
    </source>
</evidence>
<comment type="catalytic activity">
    <reaction evidence="2">
        <text>1D-myo-inositol 1,3,4-trisphosphate + ATP = 1D-myo-inositol 1,3,4,5-tetrakisphosphate + ADP + H(+)</text>
        <dbReference type="Rhea" id="RHEA:13253"/>
        <dbReference type="ChEBI" id="CHEBI:15378"/>
        <dbReference type="ChEBI" id="CHEBI:30616"/>
        <dbReference type="ChEBI" id="CHEBI:57895"/>
        <dbReference type="ChEBI" id="CHEBI:58414"/>
        <dbReference type="ChEBI" id="CHEBI:456216"/>
        <dbReference type="EC" id="2.7.1.159"/>
    </reaction>
</comment>
<name>A0A8J5HSV6_ZINOF</name>
<evidence type="ECO:0000256" key="2">
    <source>
        <dbReference type="ARBA" id="ARBA00000680"/>
    </source>
</evidence>
<gene>
    <name evidence="14" type="ORF">ZIOFF_014190</name>
</gene>
<comment type="caution">
    <text evidence="14">The sequence shown here is derived from an EMBL/GenBank/DDBJ whole genome shotgun (WGS) entry which is preliminary data.</text>
</comment>
<evidence type="ECO:0000256" key="5">
    <source>
        <dbReference type="ARBA" id="ARBA00011245"/>
    </source>
</evidence>
<comment type="catalytic activity">
    <reaction evidence="1">
        <text>1D-myo-inositol 1,3,4-trisphosphate + ATP = 1D-myo-inositol 1,3,4,6-tetrakisphosphate + ADP + H(+)</text>
        <dbReference type="Rhea" id="RHEA:20940"/>
        <dbReference type="ChEBI" id="CHEBI:15378"/>
        <dbReference type="ChEBI" id="CHEBI:30616"/>
        <dbReference type="ChEBI" id="CHEBI:57660"/>
        <dbReference type="ChEBI" id="CHEBI:58414"/>
        <dbReference type="ChEBI" id="CHEBI:456216"/>
        <dbReference type="EC" id="2.7.1.159"/>
    </reaction>
</comment>
<keyword evidence="10" id="KW-0418">Kinase</keyword>
<dbReference type="SUPFAM" id="SSF56059">
    <property type="entry name" value="Glutathione synthetase ATP-binding domain-like"/>
    <property type="match status" value="1"/>
</dbReference>
<keyword evidence="8" id="KW-0479">Metal-binding</keyword>
<keyword evidence="15" id="KW-1185">Reference proteome</keyword>
<dbReference type="AlphaFoldDB" id="A0A8J5HSV6"/>